<protein>
    <submittedName>
        <fullName evidence="3">Hydrocephalus-inducing protein homolog</fullName>
    </submittedName>
</protein>
<accession>A0ABM1TB85</accession>
<organism evidence="2 3">
    <name type="scientific">Limulus polyphemus</name>
    <name type="common">Atlantic horseshoe crab</name>
    <dbReference type="NCBI Taxonomy" id="6850"/>
    <lineage>
        <taxon>Eukaryota</taxon>
        <taxon>Metazoa</taxon>
        <taxon>Ecdysozoa</taxon>
        <taxon>Arthropoda</taxon>
        <taxon>Chelicerata</taxon>
        <taxon>Merostomata</taxon>
        <taxon>Xiphosura</taxon>
        <taxon>Limulidae</taxon>
        <taxon>Limulus</taxon>
    </lineage>
</organism>
<feature type="compositionally biased region" description="Basic and acidic residues" evidence="1">
    <location>
        <begin position="64"/>
        <end position="81"/>
    </location>
</feature>
<keyword evidence="2" id="KW-1185">Reference proteome</keyword>
<evidence type="ECO:0000313" key="3">
    <source>
        <dbReference type="RefSeq" id="XP_022253141.1"/>
    </source>
</evidence>
<dbReference type="PANTHER" id="PTHR23053:SF0">
    <property type="entry name" value="HYDROCEPHALUS-INDUCING PROTEIN HOMOLOG"/>
    <property type="match status" value="1"/>
</dbReference>
<sequence>MTSSQDEDKRSIEKEESNQRYKVDSVILSKKKSVLNHSSKMKLKHSKLNVSQNEKNSKTTLKHQKGEVNSKTHQISVDRKASKAPSEAHVGLDTDKLQSSLNYFQKNFEQISEILASWDRKAENLVDLKSGSRSESSVQGKIKSLKEKEKETLKDELGQISEMTSDQKFSTIGVPHIIVPSYLPLHILHSLLFSSGMLPSVEEVLQSLNISPNNPSFPRSTTFTVLSIPPEETILEYNDTFFFVAPPVEDEYDNKEKDINLQATDWRSSPQHQKATSKKDKSKALHIRQPSVMPRAGKDLSVLHTFPDWVSQEDHDEPRKQSTHRWVLYPNTELTLIVGFQSDTTGSFQKTFHLELIGIQGVFQIDCHGTACFPSIYVEIFSHASKSTVQQTYKDSSKCFDFGPLFTLPFLEGVSKETEYPGNSSTLTFKSSSLSDVEVHFFISKKEGCETFSISPNQIVIFSKPTYVRVDARPHFAGLHEANIVCCVKKNPEPLILRVSCLGISPELALDKKVITFEKLPVYRSHADSIVLTNSSPLSMSWKLDGLEVLGSEFIVPIPEGIINSFSTYAVKIFFRALAPVIVSKKQIKLERKLAGVVCIFLDFQNLVFSCLIPTCLLELAVRTQVSDPEGLLGVLHTESILVQAEAFDLVVDISFTKGKDILKFLVDVFDLVLDISFTKGKDILKFLVDVFDLVLDISFTKGKDILKFLVDVFDLVLDISFTKGKDILKLLVEVFDLVVDISFTKGMHDDMNFGIVRVGEENKISCSLKNRSKHETTFSFIIQQPAEVKLPDLSKILTVVPSKGVIPATEKPLTVQVVFCSKEELIISDLPVLICYIGEVADNGSSATSVSSGVITFPIHVTAEATFSHFRFLPSDELNLGSLPVGTKRNNTINLENTGIFEFNFNICEQNKEESGGLNINILPSKRTTTKNVKMDDSFLQTERFSLFPSSGVIPPKSTCVITLDTDLSCIGNFKLDLTVLISDMNPKKYPHGIPYSVRVEACLPSLNTTDIEKIFEETYICNSLLSPEVSCLKVVLEVGISIKQLGGKQGGRPSEVFEITPDCCTIHPGGHTYLTLKYSPKSIQIHNAMFEAAVNISTPHGPSLVFELVGEGILPRIIFLQPRLYDEQNSLIMLFNKLIVGCSQCLPLVLKNTDLPPAQVKIVFDDPEGAFQLKSETKKDISAGSDNLWQLTLLSGEVFIFHVIFTALYDKHFESSLELNVMNNPFEQQKVRLLGKGYTGMVSVEVPIIPKINNVDEGLVTDVNVTPANHLVFSNCYVNKTYNQVIVLTNQFSSNPVKFVCPLANPELTFWPQEGYLLPQARKKINATFMSEVPMNWTRKLLTISCVIMKESQETFDWDTRMETTTWSPLLPGEQSQNWDNATCYSQTRHKSEPEHTLYTDSPLELDLFVTIVCDCSRFSVDTTTINFPDTYLFMTSVSKFNLQNTSVVPLAYQWSVALSPANCSDNGSCSSLTRADTITPSVLASSSMMSPFSIYPSSGIIPPAESAVILVKFSPTLVAHYKSLAKCCVSEGEGPDLGTTIELQGKGILPFCHFWFPDPDFSPLQDFTHFKTDSFYPKETRFLAIENIGIDSKCIKSFYLVNVTNKIFKFCWRKHSIGESPQILCLTPQGSVAPGKKFKIQFKYHSLTVETLETLWTCHIQRFSVNYTFVILCKTTEPKVIIDPPFLDFSYVLIDERVSATVNLVNDENVPLTFYFNAKKMTDVYTHGLISIQPDKGTLSPSSQKVVLVGYKPVSEGYVNHTLQCLVKGKSQPLALNIKAKGVNLDISTCVAQSSNCYVVDFGKVDLGEKSEETITLWNRSCVDTTFSCSLFDVPNGYVALQKHQGELTAKQKAVLFLTFQPTSCCTLNQSKLRILILQADMWTYQYIFICHYIFCLAVLSPESISYQQKKIPHFVIDFENIVLSPGGSAVALISFKPREKKIYNDRLTFSVNGIIQKSFEVCGEGVELKLIVCKPDHRVINFGSVLKGQKSSKFVDIVNQSSALLNVTFKLRSTDEQYSTVPESLTLSPSNQVCLRPVTGVVHLEITFMPTFRVPTFCVALVAEVLGITRVLSAISGCCKIVQLQLLPNVVQFGAVVQGCQLSYTLLFHNIGDLTSRRFYIKNIPCQVEGGENVFLTLLGSCIKPTVIREKLSFSVKVRQSETQYIKLINPINESVVIQPVYTGQWWTGPKELSLTPHGSGEYPITYSPLKMSKESIHKGSIFFPFPNGDGFFTELEGVSEAPVVNDVIVRNILSNKLHTEKLTVVNWLFVKQSFHVHFEWYENTKLSEQYVQLSGHKLMDVPACGNAEYNLLFKAFKEGTYHFKVVFKNEEYQFFELTFLVTPAPIVDVINLNITVRQRMVHIVTVNNPLNKMVTFTVHSSLSDVKHPEKVMSLPQTDTTLQIEVFCLLSGHQEGTLELRSSELDLYRYKLVLDVFPSLVERSVIIQTTLGSSSTLPLTFKNYYVQKLDFVCKVDNQNFMVEKVITASGNGVDSTVNVTFDPQHQGETCGMLTVSSSIGGEYKFKLMGQCDPPKPQGPLIIHASNPVTIHFRNVFSDQITFSFRTSSPHFSVSKTTETLKPRKDTRLQVTFDARASALSTSVMGRLIITCPVAVDGSPIEWIYYLKGSVLHTVFHETRTDVPLS</sequence>
<feature type="compositionally biased region" description="Polar residues" evidence="1">
    <location>
        <begin position="262"/>
        <end position="274"/>
    </location>
</feature>
<feature type="region of interest" description="Disordered" evidence="1">
    <location>
        <begin position="262"/>
        <end position="286"/>
    </location>
</feature>
<dbReference type="PANTHER" id="PTHR23053">
    <property type="entry name" value="DLEC1 DELETED IN LUNG AND ESOPHAGEAL CANCER 1"/>
    <property type="match status" value="1"/>
</dbReference>
<reference evidence="3" key="1">
    <citation type="submission" date="2025-08" db="UniProtKB">
        <authorList>
            <consortium name="RefSeq"/>
        </authorList>
    </citation>
    <scope>IDENTIFICATION</scope>
    <source>
        <tissue evidence="3">Muscle</tissue>
    </source>
</reference>
<feature type="region of interest" description="Disordered" evidence="1">
    <location>
        <begin position="1"/>
        <end position="90"/>
    </location>
</feature>
<dbReference type="Proteomes" id="UP000694941">
    <property type="component" value="Unplaced"/>
</dbReference>
<evidence type="ECO:0000256" key="1">
    <source>
        <dbReference type="SAM" id="MobiDB-lite"/>
    </source>
</evidence>
<proteinExistence type="predicted"/>
<feature type="compositionally biased region" description="Basic residues" evidence="1">
    <location>
        <begin position="29"/>
        <end position="47"/>
    </location>
</feature>
<gene>
    <name evidence="3" type="primary">LOC111088185</name>
</gene>
<feature type="compositionally biased region" description="Basic and acidic residues" evidence="1">
    <location>
        <begin position="1"/>
        <end position="23"/>
    </location>
</feature>
<evidence type="ECO:0000313" key="2">
    <source>
        <dbReference type="Proteomes" id="UP000694941"/>
    </source>
</evidence>
<dbReference type="GeneID" id="111088185"/>
<dbReference type="InterPro" id="IPR013783">
    <property type="entry name" value="Ig-like_fold"/>
</dbReference>
<dbReference type="Gene3D" id="2.60.40.10">
    <property type="entry name" value="Immunoglobulins"/>
    <property type="match status" value="9"/>
</dbReference>
<dbReference type="RefSeq" id="XP_022253141.1">
    <property type="nucleotide sequence ID" value="XM_022397433.1"/>
</dbReference>
<name>A0ABM1TB85_LIMPO</name>
<dbReference type="InterPro" id="IPR033305">
    <property type="entry name" value="Hydin-like"/>
</dbReference>